<sequence length="96" mass="11339">MKQDYFLSLKEQVDIHGRRSVVLRALRPYLCEDDSKFLKTWDVTCEVRQKWMLMTYHLAVGPQPLTEGSPYLRYELRSTVRHNVHGDAMKDAQRGK</sequence>
<gene>
    <name evidence="1" type="ORF">L3Q82_017674</name>
</gene>
<reference evidence="1" key="1">
    <citation type="submission" date="2022-04" db="EMBL/GenBank/DDBJ databases">
        <title>Jade perch genome.</title>
        <authorList>
            <person name="Chao B."/>
        </authorList>
    </citation>
    <scope>NUCLEOTIDE SEQUENCE</scope>
    <source>
        <strain evidence="1">CB-2022</strain>
    </source>
</reference>
<organism evidence="1 2">
    <name type="scientific">Scortum barcoo</name>
    <name type="common">barcoo grunter</name>
    <dbReference type="NCBI Taxonomy" id="214431"/>
    <lineage>
        <taxon>Eukaryota</taxon>
        <taxon>Metazoa</taxon>
        <taxon>Chordata</taxon>
        <taxon>Craniata</taxon>
        <taxon>Vertebrata</taxon>
        <taxon>Euteleostomi</taxon>
        <taxon>Actinopterygii</taxon>
        <taxon>Neopterygii</taxon>
        <taxon>Teleostei</taxon>
        <taxon>Neoteleostei</taxon>
        <taxon>Acanthomorphata</taxon>
        <taxon>Eupercaria</taxon>
        <taxon>Centrarchiformes</taxon>
        <taxon>Terapontoidei</taxon>
        <taxon>Terapontidae</taxon>
        <taxon>Scortum</taxon>
    </lineage>
</organism>
<keyword evidence="2" id="KW-1185">Reference proteome</keyword>
<dbReference type="Proteomes" id="UP000831701">
    <property type="component" value="Chromosome 20"/>
</dbReference>
<protein>
    <submittedName>
        <fullName evidence="1">Uncharacterized protein</fullName>
    </submittedName>
</protein>
<proteinExistence type="predicted"/>
<evidence type="ECO:0000313" key="2">
    <source>
        <dbReference type="Proteomes" id="UP000831701"/>
    </source>
</evidence>
<evidence type="ECO:0000313" key="1">
    <source>
        <dbReference type="EMBL" id="KAI3356460.1"/>
    </source>
</evidence>
<accession>A0ACB8VM21</accession>
<dbReference type="EMBL" id="CM041550">
    <property type="protein sequence ID" value="KAI3356460.1"/>
    <property type="molecule type" value="Genomic_DNA"/>
</dbReference>
<name>A0ACB8VM21_9TELE</name>
<comment type="caution">
    <text evidence="1">The sequence shown here is derived from an EMBL/GenBank/DDBJ whole genome shotgun (WGS) entry which is preliminary data.</text>
</comment>